<dbReference type="Gene3D" id="3.30.1180.10">
    <property type="match status" value="1"/>
</dbReference>
<keyword evidence="1" id="KW-0446">Lipid-binding</keyword>
<dbReference type="InterPro" id="IPR003797">
    <property type="entry name" value="DegV"/>
</dbReference>
<gene>
    <name evidence="2" type="ORF">ENL26_04180</name>
</gene>
<evidence type="ECO:0000313" key="2">
    <source>
        <dbReference type="EMBL" id="HHF08942.1"/>
    </source>
</evidence>
<evidence type="ECO:0000256" key="1">
    <source>
        <dbReference type="ARBA" id="ARBA00023121"/>
    </source>
</evidence>
<dbReference type="PANTHER" id="PTHR33434">
    <property type="entry name" value="DEGV DOMAIN-CONTAINING PROTEIN DR_1986-RELATED"/>
    <property type="match status" value="1"/>
</dbReference>
<dbReference type="GO" id="GO:0008289">
    <property type="term" value="F:lipid binding"/>
    <property type="evidence" value="ECO:0007669"/>
    <property type="project" value="UniProtKB-KW"/>
</dbReference>
<proteinExistence type="predicted"/>
<comment type="caution">
    <text evidence="2">The sequence shown here is derived from an EMBL/GenBank/DDBJ whole genome shotgun (WGS) entry which is preliminary data.</text>
</comment>
<dbReference type="SUPFAM" id="SSF82549">
    <property type="entry name" value="DAK1/DegV-like"/>
    <property type="match status" value="1"/>
</dbReference>
<name>A0A7C5E2X8_9BACT</name>
<dbReference type="EMBL" id="DRTH01000251">
    <property type="protein sequence ID" value="HHF08942.1"/>
    <property type="molecule type" value="Genomic_DNA"/>
</dbReference>
<sequence length="288" mass="32257">MRTKIMLDSTADIPRDWIEKLDITTIPLHLTWPNGTQEDDDSRDLSVIKDFWRRLEISEKLPTTSQPSPGEIRSLYEKAFEDGYEEILVLCISTGISGTYNTAKMVAEEFDKPIYVVDTKKASAINSLVAKRARELISEGKNAEESGKILEREIAEGRYHAVFYVSKFDFLVKGGRVSKFQGFVGNLLSINVGLYIKHESGALIPFKKVRGEKKAQTMLLNKILEEVPKGSTVDVILVHADNENGINALKKLLEDTYVIRKMTTSIMGKIISTHVGPGTAGFGLYWVK</sequence>
<dbReference type="Pfam" id="PF02645">
    <property type="entry name" value="DegV"/>
    <property type="match status" value="1"/>
</dbReference>
<dbReference type="Proteomes" id="UP000886129">
    <property type="component" value="Unassembled WGS sequence"/>
</dbReference>
<protein>
    <submittedName>
        <fullName evidence="2">DegV family protein</fullName>
    </submittedName>
</protein>
<dbReference type="AlphaFoldDB" id="A0A7C5E2X8"/>
<dbReference type="PROSITE" id="PS51482">
    <property type="entry name" value="DEGV"/>
    <property type="match status" value="1"/>
</dbReference>
<dbReference type="Gene3D" id="3.40.50.10170">
    <property type="match status" value="1"/>
</dbReference>
<reference evidence="2" key="1">
    <citation type="journal article" date="2020" name="mSystems">
        <title>Genome- and Community-Level Interaction Insights into Carbon Utilization and Element Cycling Functions of Hydrothermarchaeota in Hydrothermal Sediment.</title>
        <authorList>
            <person name="Zhou Z."/>
            <person name="Liu Y."/>
            <person name="Xu W."/>
            <person name="Pan J."/>
            <person name="Luo Z.H."/>
            <person name="Li M."/>
        </authorList>
    </citation>
    <scope>NUCLEOTIDE SEQUENCE [LARGE SCALE GENOMIC DNA]</scope>
    <source>
        <strain evidence="2">HyVt-80</strain>
    </source>
</reference>
<organism evidence="2">
    <name type="scientific">Kosmotoga arenicorallina</name>
    <dbReference type="NCBI Taxonomy" id="688066"/>
    <lineage>
        <taxon>Bacteria</taxon>
        <taxon>Thermotogati</taxon>
        <taxon>Thermotogota</taxon>
        <taxon>Thermotogae</taxon>
        <taxon>Kosmotogales</taxon>
        <taxon>Kosmotogaceae</taxon>
        <taxon>Kosmotoga</taxon>
    </lineage>
</organism>
<dbReference type="PANTHER" id="PTHR33434:SF2">
    <property type="entry name" value="FATTY ACID-BINDING PROTEIN TM_1468"/>
    <property type="match status" value="1"/>
</dbReference>
<dbReference type="NCBIfam" id="TIGR00762">
    <property type="entry name" value="DegV"/>
    <property type="match status" value="1"/>
</dbReference>
<dbReference type="InterPro" id="IPR043168">
    <property type="entry name" value="DegV_C"/>
</dbReference>
<accession>A0A7C5E2X8</accession>
<dbReference type="InterPro" id="IPR050270">
    <property type="entry name" value="DegV_domain_contain"/>
</dbReference>